<reference evidence="1" key="1">
    <citation type="submission" date="2021-03" db="EMBL/GenBank/DDBJ databases">
        <title>Draft genome sequence of rust myrtle Austropuccinia psidii MF-1, a brazilian biotype.</title>
        <authorList>
            <person name="Quecine M.C."/>
            <person name="Pachon D.M.R."/>
            <person name="Bonatelli M.L."/>
            <person name="Correr F.H."/>
            <person name="Franceschini L.M."/>
            <person name="Leite T.F."/>
            <person name="Margarido G.R.A."/>
            <person name="Almeida C.A."/>
            <person name="Ferrarezi J.A."/>
            <person name="Labate C.A."/>
        </authorList>
    </citation>
    <scope>NUCLEOTIDE SEQUENCE</scope>
    <source>
        <strain evidence="1">MF-1</strain>
    </source>
</reference>
<accession>A0A9Q3BQE3</accession>
<evidence type="ECO:0000313" key="1">
    <source>
        <dbReference type="EMBL" id="MBW0469504.1"/>
    </source>
</evidence>
<proteinExistence type="predicted"/>
<gene>
    <name evidence="1" type="ORF">O181_009219</name>
</gene>
<dbReference type="EMBL" id="AVOT02002206">
    <property type="protein sequence ID" value="MBW0469504.1"/>
    <property type="molecule type" value="Genomic_DNA"/>
</dbReference>
<sequence length="96" mass="10886">MADAIIEQSDEDRDPREEFLVEYQEETQLETQDIHLEAGMLQDTEPKNLCKNTQDAQKIPATTTKLMAYIHGTATEINLCIYNAQHPLIIDIGAHC</sequence>
<organism evidence="1 2">
    <name type="scientific">Austropuccinia psidii MF-1</name>
    <dbReference type="NCBI Taxonomy" id="1389203"/>
    <lineage>
        <taxon>Eukaryota</taxon>
        <taxon>Fungi</taxon>
        <taxon>Dikarya</taxon>
        <taxon>Basidiomycota</taxon>
        <taxon>Pucciniomycotina</taxon>
        <taxon>Pucciniomycetes</taxon>
        <taxon>Pucciniales</taxon>
        <taxon>Sphaerophragmiaceae</taxon>
        <taxon>Austropuccinia</taxon>
    </lineage>
</organism>
<name>A0A9Q3BQE3_9BASI</name>
<dbReference type="AlphaFoldDB" id="A0A9Q3BQE3"/>
<dbReference type="Proteomes" id="UP000765509">
    <property type="component" value="Unassembled WGS sequence"/>
</dbReference>
<keyword evidence="2" id="KW-1185">Reference proteome</keyword>
<evidence type="ECO:0000313" key="2">
    <source>
        <dbReference type="Proteomes" id="UP000765509"/>
    </source>
</evidence>
<comment type="caution">
    <text evidence="1">The sequence shown here is derived from an EMBL/GenBank/DDBJ whole genome shotgun (WGS) entry which is preliminary data.</text>
</comment>
<protein>
    <submittedName>
        <fullName evidence="1">Uncharacterized protein</fullName>
    </submittedName>
</protein>